<dbReference type="GeneID" id="4703330"/>
<dbReference type="RefSeq" id="XP_001270690.1">
    <property type="nucleotide sequence ID" value="XM_001270689.1"/>
</dbReference>
<evidence type="ECO:0000313" key="2">
    <source>
        <dbReference type="Proteomes" id="UP000006701"/>
    </source>
</evidence>
<sequence>MPKTLVGLEIGGLSVVCLSLLSSTMNHDTMIHALVLCSSTDYSVWSSFFFPCGPAVTETFHSGEWCPLDKVLVS</sequence>
<dbReference type="KEGG" id="act:ACLA_034670"/>
<dbReference type="VEuPathDB" id="FungiDB:ACLA_034670"/>
<dbReference type="HOGENOM" id="CLU_2687338_0_0_1"/>
<dbReference type="AlphaFoldDB" id="A1CJE0"/>
<proteinExistence type="predicted"/>
<evidence type="ECO:0000313" key="1">
    <source>
        <dbReference type="EMBL" id="EAW09264.1"/>
    </source>
</evidence>
<organism evidence="1 2">
    <name type="scientific">Aspergillus clavatus (strain ATCC 1007 / CBS 513.65 / DSM 816 / NCTC 3887 / NRRL 1 / QM 1276 / 107)</name>
    <dbReference type="NCBI Taxonomy" id="344612"/>
    <lineage>
        <taxon>Eukaryota</taxon>
        <taxon>Fungi</taxon>
        <taxon>Dikarya</taxon>
        <taxon>Ascomycota</taxon>
        <taxon>Pezizomycotina</taxon>
        <taxon>Eurotiomycetes</taxon>
        <taxon>Eurotiomycetidae</taxon>
        <taxon>Eurotiales</taxon>
        <taxon>Aspergillaceae</taxon>
        <taxon>Aspergillus</taxon>
        <taxon>Aspergillus subgen. Fumigati</taxon>
    </lineage>
</organism>
<keyword evidence="2" id="KW-1185">Reference proteome</keyword>
<name>A1CJE0_ASPCL</name>
<dbReference type="Proteomes" id="UP000006701">
    <property type="component" value="Unassembled WGS sequence"/>
</dbReference>
<protein>
    <submittedName>
        <fullName evidence="1">Uncharacterized protein</fullName>
    </submittedName>
</protein>
<dbReference type="EMBL" id="DS027056">
    <property type="protein sequence ID" value="EAW09264.1"/>
    <property type="molecule type" value="Genomic_DNA"/>
</dbReference>
<reference evidence="1 2" key="1">
    <citation type="journal article" date="2008" name="PLoS Genet.">
        <title>Genomic islands in the pathogenic filamentous fungus Aspergillus fumigatus.</title>
        <authorList>
            <person name="Fedorova N.D."/>
            <person name="Khaldi N."/>
            <person name="Joardar V.S."/>
            <person name="Maiti R."/>
            <person name="Amedeo P."/>
            <person name="Anderson M.J."/>
            <person name="Crabtree J."/>
            <person name="Silva J.C."/>
            <person name="Badger J.H."/>
            <person name="Albarraq A."/>
            <person name="Angiuoli S."/>
            <person name="Bussey H."/>
            <person name="Bowyer P."/>
            <person name="Cotty P.J."/>
            <person name="Dyer P.S."/>
            <person name="Egan A."/>
            <person name="Galens K."/>
            <person name="Fraser-Liggett C.M."/>
            <person name="Haas B.J."/>
            <person name="Inman J.M."/>
            <person name="Kent R."/>
            <person name="Lemieux S."/>
            <person name="Malavazi I."/>
            <person name="Orvis J."/>
            <person name="Roemer T."/>
            <person name="Ronning C.M."/>
            <person name="Sundaram J.P."/>
            <person name="Sutton G."/>
            <person name="Turner G."/>
            <person name="Venter J.C."/>
            <person name="White O.R."/>
            <person name="Whitty B.R."/>
            <person name="Youngman P."/>
            <person name="Wolfe K.H."/>
            <person name="Goldman G.H."/>
            <person name="Wortman J.R."/>
            <person name="Jiang B."/>
            <person name="Denning D.W."/>
            <person name="Nierman W.C."/>
        </authorList>
    </citation>
    <scope>NUCLEOTIDE SEQUENCE [LARGE SCALE GENOMIC DNA]</scope>
    <source>
        <strain evidence="2">ATCC 1007 / CBS 513.65 / DSM 816 / NCTC 3887 / NRRL 1</strain>
    </source>
</reference>
<accession>A1CJE0</accession>
<gene>
    <name evidence="1" type="ORF">ACLA_034670</name>
</gene>